<gene>
    <name evidence="1" type="ORF">BpJC7_22660</name>
</gene>
<proteinExistence type="predicted"/>
<keyword evidence="2" id="KW-1185">Reference proteome</keyword>
<accession>A0A5J4JFR6</accession>
<dbReference type="EMBL" id="BKZQ01000032">
    <property type="protein sequence ID" value="GER70963.1"/>
    <property type="molecule type" value="Genomic_DNA"/>
</dbReference>
<protein>
    <submittedName>
        <fullName evidence="1">Uncharacterized protein</fullName>
    </submittedName>
</protein>
<comment type="caution">
    <text evidence="1">The sequence shown here is derived from an EMBL/GenBank/DDBJ whole genome shotgun (WGS) entry which is preliminary data.</text>
</comment>
<name>A0A5J4JFR6_9BACI</name>
<reference evidence="1 2" key="1">
    <citation type="submission" date="2019-09" db="EMBL/GenBank/DDBJ databases">
        <title>Draft genome sequence of Bacillus sp. JC-7.</title>
        <authorList>
            <person name="Tanaka N."/>
            <person name="Shiwa Y."/>
            <person name="Fujita N."/>
            <person name="Tanasupawat S."/>
        </authorList>
    </citation>
    <scope>NUCLEOTIDE SEQUENCE [LARGE SCALE GENOMIC DNA]</scope>
    <source>
        <strain evidence="1 2">JC-7</strain>
    </source>
</reference>
<dbReference type="AlphaFoldDB" id="A0A5J4JFR6"/>
<dbReference type="Proteomes" id="UP000391919">
    <property type="component" value="Unassembled WGS sequence"/>
</dbReference>
<organism evidence="1 2">
    <name type="scientific">Weizmannia acidilactici</name>
    <dbReference type="NCBI Taxonomy" id="2607726"/>
    <lineage>
        <taxon>Bacteria</taxon>
        <taxon>Bacillati</taxon>
        <taxon>Bacillota</taxon>
        <taxon>Bacilli</taxon>
        <taxon>Bacillales</taxon>
        <taxon>Bacillaceae</taxon>
        <taxon>Heyndrickxia</taxon>
    </lineage>
</organism>
<sequence length="44" mass="4820">MVELKRQDQSFSGIAGCLLHEGFLRPLSLCEKGIGKEETDAAQI</sequence>
<dbReference type="RefSeq" id="WP_259371271.1">
    <property type="nucleotide sequence ID" value="NZ_BKZP01000052.1"/>
</dbReference>
<evidence type="ECO:0000313" key="1">
    <source>
        <dbReference type="EMBL" id="GER70963.1"/>
    </source>
</evidence>
<evidence type="ECO:0000313" key="2">
    <source>
        <dbReference type="Proteomes" id="UP000391919"/>
    </source>
</evidence>